<dbReference type="InParanoid" id="F1Z8I1"/>
<accession>F1Z8I1</accession>
<organism evidence="1 2">
    <name type="scientific">Novosphingobium nitrogenifigens DSM 19370</name>
    <dbReference type="NCBI Taxonomy" id="983920"/>
    <lineage>
        <taxon>Bacteria</taxon>
        <taxon>Pseudomonadati</taxon>
        <taxon>Pseudomonadota</taxon>
        <taxon>Alphaproteobacteria</taxon>
        <taxon>Sphingomonadales</taxon>
        <taxon>Sphingomonadaceae</taxon>
        <taxon>Novosphingobium</taxon>
    </lineage>
</organism>
<evidence type="ECO:0000313" key="2">
    <source>
        <dbReference type="Proteomes" id="UP000004728"/>
    </source>
</evidence>
<proteinExistence type="predicted"/>
<dbReference type="HOGENOM" id="CLU_3170882_0_0_5"/>
<dbReference type="EMBL" id="AEWJ01000037">
    <property type="protein sequence ID" value="EGD59045.1"/>
    <property type="molecule type" value="Genomic_DNA"/>
</dbReference>
<name>F1Z8I1_9SPHN</name>
<evidence type="ECO:0000313" key="1">
    <source>
        <dbReference type="EMBL" id="EGD59045.1"/>
    </source>
</evidence>
<comment type="caution">
    <text evidence="1">The sequence shown here is derived from an EMBL/GenBank/DDBJ whole genome shotgun (WGS) entry which is preliminary data.</text>
</comment>
<protein>
    <submittedName>
        <fullName evidence="1">Uncharacterized protein</fullName>
    </submittedName>
</protein>
<dbReference type="AlphaFoldDB" id="F1Z8I1"/>
<keyword evidence="2" id="KW-1185">Reference proteome</keyword>
<dbReference type="Proteomes" id="UP000004728">
    <property type="component" value="Unassembled WGS sequence"/>
</dbReference>
<reference evidence="1 2" key="1">
    <citation type="journal article" date="2012" name="J. Bacteriol.">
        <title>Draft Genome Sequence of Novosphingobium nitrogenifigens Y88T.</title>
        <authorList>
            <person name="Strabala T.J."/>
            <person name="Macdonald L."/>
            <person name="Liu V."/>
            <person name="Smit A.M."/>
        </authorList>
    </citation>
    <scope>NUCLEOTIDE SEQUENCE [LARGE SCALE GENOMIC DNA]</scope>
    <source>
        <strain evidence="1 2">DSM 19370</strain>
    </source>
</reference>
<gene>
    <name evidence="1" type="ORF">Y88_1107</name>
</gene>
<sequence>MTNALAACAYPMHRIASHLARRGGISAIILPIMVYEQLGPYPSNTSG</sequence>
<dbReference type="STRING" id="983920.Y88_1107"/>